<feature type="transmembrane region" description="Helical" evidence="10">
    <location>
        <begin position="201"/>
        <end position="225"/>
    </location>
</feature>
<sequence length="1021" mass="117271">MKKKGGTHWFSRVLTIGAILLLLWLEYYPTASIHQSPKAVGGELNLTNWMFDQDGVSLLNGEWDFYPDQLLKPSELANHTPVSIKVPGRWSEKENYQQKNRGNGTYHLSIRLPDSEELLLKVQNVWMSHRLYVNGELVKEMGKPHERFKEHEAKNIPYTVPIQPASEVELVLQVSNYLFYDGGIAHPIQLGSMEEMTMNSFLSFGSDMAGVYLFLVFGIFHLYLYQMRNKEMIYLYSGLHLLLVSLLVATTGEKLLMRLLDGYLSFQITYKLQDLSIFLSMTVLIFFLQSLEPRVLSKKVIRMIASPILCFCVAVVGLPYQFYTHMKPFMTLYIFVMLGWFIVRLLTILIKSEKRQSSSNEFWYVAGIVFFIMALMVNSILYHTGYTNSNVIGKFSTIGFLTALNLFLARRFTNKMNEVQLLSDQLQKSNDIKDEFLARTSHELKTPLHGIINISNHLLKEKQENLSRQKENIALIQDTSMKLSLLVNDLTDAIKLRHEDIHVQMKSVDISVVVQLVFQLLSFNTREKEVRLINDIKPMTFVQADENRLRQVLYNLVANAVKYTDTGQVTATAKREGENLFVSITDTGIGIPKEEWDMVFEDSYRVVSPKQFSDNGMGLGLYISRQLARKMNGDVWVEHSIVGKGTTISIQLLSAKGDELDKESNSINCRQNIKTSSYEKSEHEQQKKRILLVDDEPTNIRVLTLMLEDQFELFVAYRGDHALQLLNEHKVDLVITDVMMPKMSGIELVQLIRENHSILDLPIIMATVRNGEKDIELAYQAGANDYILKPFTEEEIQSRIRVLLKLNDSMEQALQHELAYLQAQINPHFLHNAISNIIAICYEDGDRAAELLASLSHYLRYLFQMDHPHQRIPLYQELELIQEYVELEKLRFSERIHYEVHVTSMLKEEIMIPALLIQPLVENAIRHGLFHKRGEGTVTLTIEEQGEFICMTVEDDGIGMSQQQIEELKKTGKGVGVKNIDRRVQSYHNASFHIHSEQGKGTKCTLLLPKQRCTSVVEVVK</sequence>
<feature type="transmembrane region" description="Helical" evidence="10">
    <location>
        <begin position="9"/>
        <end position="28"/>
    </location>
</feature>
<dbReference type="CDD" id="cd17574">
    <property type="entry name" value="REC_OmpR"/>
    <property type="match status" value="1"/>
</dbReference>
<keyword evidence="14" id="KW-1185">Reference proteome</keyword>
<feature type="transmembrane region" description="Helical" evidence="10">
    <location>
        <begin position="300"/>
        <end position="323"/>
    </location>
</feature>
<dbReference type="PANTHER" id="PTHR43547:SF2">
    <property type="entry name" value="HYBRID SIGNAL TRANSDUCTION HISTIDINE KINASE C"/>
    <property type="match status" value="1"/>
</dbReference>
<dbReference type="PROSITE" id="PS50109">
    <property type="entry name" value="HIS_KIN"/>
    <property type="match status" value="2"/>
</dbReference>
<dbReference type="PANTHER" id="PTHR43547">
    <property type="entry name" value="TWO-COMPONENT HISTIDINE KINASE"/>
    <property type="match status" value="1"/>
</dbReference>
<dbReference type="Proteomes" id="UP000809829">
    <property type="component" value="Unassembled WGS sequence"/>
</dbReference>
<evidence type="ECO:0000259" key="11">
    <source>
        <dbReference type="PROSITE" id="PS50109"/>
    </source>
</evidence>
<keyword evidence="4" id="KW-0808">Transferase</keyword>
<feature type="domain" description="Histidine kinase" evidence="11">
    <location>
        <begin position="439"/>
        <end position="656"/>
    </location>
</feature>
<dbReference type="PRINTS" id="PR00344">
    <property type="entry name" value="BCTRLSENSOR"/>
</dbReference>
<dbReference type="InterPro" id="IPR005467">
    <property type="entry name" value="His_kinase_dom"/>
</dbReference>
<protein>
    <recommendedName>
        <fullName evidence="2">histidine kinase</fullName>
        <ecNumber evidence="2">2.7.13.3</ecNumber>
    </recommendedName>
</protein>
<keyword evidence="10" id="KW-0812">Transmembrane</keyword>
<evidence type="ECO:0000256" key="5">
    <source>
        <dbReference type="ARBA" id="ARBA00022741"/>
    </source>
</evidence>
<dbReference type="SUPFAM" id="SSF49785">
    <property type="entry name" value="Galactose-binding domain-like"/>
    <property type="match status" value="1"/>
</dbReference>
<evidence type="ECO:0000256" key="4">
    <source>
        <dbReference type="ARBA" id="ARBA00022679"/>
    </source>
</evidence>
<dbReference type="SUPFAM" id="SSF55874">
    <property type="entry name" value="ATPase domain of HSP90 chaperone/DNA topoisomerase II/histidine kinase"/>
    <property type="match status" value="2"/>
</dbReference>
<dbReference type="Gene3D" id="3.40.50.2300">
    <property type="match status" value="1"/>
</dbReference>
<organism evidence="13 14">
    <name type="scientific">Priestia iocasae</name>
    <dbReference type="NCBI Taxonomy" id="2291674"/>
    <lineage>
        <taxon>Bacteria</taxon>
        <taxon>Bacillati</taxon>
        <taxon>Bacillota</taxon>
        <taxon>Bacilli</taxon>
        <taxon>Bacillales</taxon>
        <taxon>Bacillaceae</taxon>
        <taxon>Priestia</taxon>
    </lineage>
</organism>
<dbReference type="InterPro" id="IPR036097">
    <property type="entry name" value="HisK_dim/P_sf"/>
</dbReference>
<dbReference type="Gene3D" id="2.60.120.260">
    <property type="entry name" value="Galactose-binding domain-like"/>
    <property type="match status" value="1"/>
</dbReference>
<feature type="domain" description="Histidine kinase" evidence="11">
    <location>
        <begin position="916"/>
        <end position="1012"/>
    </location>
</feature>
<dbReference type="Gene3D" id="1.10.287.130">
    <property type="match status" value="1"/>
</dbReference>
<dbReference type="InterPro" id="IPR003661">
    <property type="entry name" value="HisK_dim/P_dom"/>
</dbReference>
<dbReference type="SUPFAM" id="SSF47384">
    <property type="entry name" value="Homodimeric domain of signal transducing histidine kinase"/>
    <property type="match status" value="1"/>
</dbReference>
<evidence type="ECO:0000256" key="10">
    <source>
        <dbReference type="SAM" id="Phobius"/>
    </source>
</evidence>
<comment type="caution">
    <text evidence="13">The sequence shown here is derived from an EMBL/GenBank/DDBJ whole genome shotgun (WGS) entry which is preliminary data.</text>
</comment>
<dbReference type="InterPro" id="IPR036890">
    <property type="entry name" value="HATPase_C_sf"/>
</dbReference>
<feature type="transmembrane region" description="Helical" evidence="10">
    <location>
        <begin position="329"/>
        <end position="350"/>
    </location>
</feature>
<evidence type="ECO:0000256" key="9">
    <source>
        <dbReference type="PROSITE-ProRule" id="PRU00169"/>
    </source>
</evidence>
<evidence type="ECO:0000256" key="7">
    <source>
        <dbReference type="ARBA" id="ARBA00022840"/>
    </source>
</evidence>
<dbReference type="SMART" id="SM00388">
    <property type="entry name" value="HisKA"/>
    <property type="match status" value="1"/>
</dbReference>
<evidence type="ECO:0000259" key="12">
    <source>
        <dbReference type="PROSITE" id="PS50110"/>
    </source>
</evidence>
<proteinExistence type="predicted"/>
<keyword evidence="10" id="KW-0472">Membrane</keyword>
<dbReference type="Pfam" id="PF00512">
    <property type="entry name" value="HisKA"/>
    <property type="match status" value="1"/>
</dbReference>
<name>A0ABS2QWZ1_9BACI</name>
<dbReference type="PROSITE" id="PS50110">
    <property type="entry name" value="RESPONSE_REGULATORY"/>
    <property type="match status" value="1"/>
</dbReference>
<keyword evidence="10" id="KW-1133">Transmembrane helix</keyword>
<dbReference type="InterPro" id="IPR008979">
    <property type="entry name" value="Galactose-bd-like_sf"/>
</dbReference>
<evidence type="ECO:0000313" key="13">
    <source>
        <dbReference type="EMBL" id="MBM7703995.1"/>
    </source>
</evidence>
<reference evidence="13 14" key="1">
    <citation type="submission" date="2021-01" db="EMBL/GenBank/DDBJ databases">
        <title>Genomic Encyclopedia of Type Strains, Phase IV (KMG-IV): sequencing the most valuable type-strain genomes for metagenomic binning, comparative biology and taxonomic classification.</title>
        <authorList>
            <person name="Goeker M."/>
        </authorList>
    </citation>
    <scope>NUCLEOTIDE SEQUENCE [LARGE SCALE GENOMIC DNA]</scope>
    <source>
        <strain evidence="13 14">DSM 104297</strain>
    </source>
</reference>
<feature type="transmembrane region" description="Helical" evidence="10">
    <location>
        <begin position="232"/>
        <end position="250"/>
    </location>
</feature>
<dbReference type="EC" id="2.7.13.3" evidence="2"/>
<dbReference type="SMART" id="SM00448">
    <property type="entry name" value="REC"/>
    <property type="match status" value="1"/>
</dbReference>
<evidence type="ECO:0000256" key="6">
    <source>
        <dbReference type="ARBA" id="ARBA00022777"/>
    </source>
</evidence>
<dbReference type="Pfam" id="PF00072">
    <property type="entry name" value="Response_reg"/>
    <property type="match status" value="1"/>
</dbReference>
<dbReference type="InterPro" id="IPR001789">
    <property type="entry name" value="Sig_transdc_resp-reg_receiver"/>
</dbReference>
<dbReference type="InterPro" id="IPR010559">
    <property type="entry name" value="Sig_transdc_His_kin_internal"/>
</dbReference>
<keyword evidence="5" id="KW-0547">Nucleotide-binding</keyword>
<evidence type="ECO:0000256" key="1">
    <source>
        <dbReference type="ARBA" id="ARBA00000085"/>
    </source>
</evidence>
<feature type="transmembrane region" description="Helical" evidence="10">
    <location>
        <begin position="362"/>
        <end position="385"/>
    </location>
</feature>
<evidence type="ECO:0000256" key="8">
    <source>
        <dbReference type="ARBA" id="ARBA00023012"/>
    </source>
</evidence>
<dbReference type="GO" id="GO:0016301">
    <property type="term" value="F:kinase activity"/>
    <property type="evidence" value="ECO:0007669"/>
    <property type="project" value="UniProtKB-KW"/>
</dbReference>
<feature type="transmembrane region" description="Helical" evidence="10">
    <location>
        <begin position="270"/>
        <end position="288"/>
    </location>
</feature>
<feature type="modified residue" description="4-aspartylphosphate" evidence="9">
    <location>
        <position position="737"/>
    </location>
</feature>
<dbReference type="RefSeq" id="WP_205188017.1">
    <property type="nucleotide sequence ID" value="NZ_JAFBFC010000005.1"/>
</dbReference>
<dbReference type="Gene3D" id="3.30.565.10">
    <property type="entry name" value="Histidine kinase-like ATPase, C-terminal domain"/>
    <property type="match status" value="2"/>
</dbReference>
<dbReference type="Pfam" id="PF06580">
    <property type="entry name" value="His_kinase"/>
    <property type="match status" value="1"/>
</dbReference>
<evidence type="ECO:0000313" key="14">
    <source>
        <dbReference type="Proteomes" id="UP000809829"/>
    </source>
</evidence>
<keyword evidence="3 9" id="KW-0597">Phosphoprotein</keyword>
<dbReference type="InterPro" id="IPR011006">
    <property type="entry name" value="CheY-like_superfamily"/>
</dbReference>
<accession>A0ABS2QWZ1</accession>
<keyword evidence="6 13" id="KW-0418">Kinase</keyword>
<dbReference type="EMBL" id="JAFBFC010000005">
    <property type="protein sequence ID" value="MBM7703995.1"/>
    <property type="molecule type" value="Genomic_DNA"/>
</dbReference>
<evidence type="ECO:0000256" key="3">
    <source>
        <dbReference type="ARBA" id="ARBA00022553"/>
    </source>
</evidence>
<feature type="domain" description="Response regulatory" evidence="12">
    <location>
        <begin position="689"/>
        <end position="804"/>
    </location>
</feature>
<evidence type="ECO:0000256" key="2">
    <source>
        <dbReference type="ARBA" id="ARBA00012438"/>
    </source>
</evidence>
<dbReference type="SUPFAM" id="SSF52172">
    <property type="entry name" value="CheY-like"/>
    <property type="match status" value="1"/>
</dbReference>
<gene>
    <name evidence="13" type="ORF">JOC83_002845</name>
</gene>
<dbReference type="SMART" id="SM00387">
    <property type="entry name" value="HATPase_c"/>
    <property type="match status" value="2"/>
</dbReference>
<comment type="catalytic activity">
    <reaction evidence="1">
        <text>ATP + protein L-histidine = ADP + protein N-phospho-L-histidine.</text>
        <dbReference type="EC" id="2.7.13.3"/>
    </reaction>
</comment>
<keyword evidence="7" id="KW-0067">ATP-binding</keyword>
<dbReference type="InterPro" id="IPR004358">
    <property type="entry name" value="Sig_transdc_His_kin-like_C"/>
</dbReference>
<dbReference type="CDD" id="cd00082">
    <property type="entry name" value="HisKA"/>
    <property type="match status" value="1"/>
</dbReference>
<keyword evidence="8" id="KW-0902">Two-component regulatory system</keyword>
<dbReference type="InterPro" id="IPR003594">
    <property type="entry name" value="HATPase_dom"/>
</dbReference>
<dbReference type="Pfam" id="PF02518">
    <property type="entry name" value="HATPase_c"/>
    <property type="match status" value="2"/>
</dbReference>